<sequence length="342" mass="37378">MSGVPFPSRVIGDLDYSNLLNIGQEEAIRCVLNAYPNIGLEATNLGRARRIVQRALNDNGMDGNKVMLAYTSNLISSGLRDTFACLARENRIGAVVTTAGGVEEDVIKCLGDTLVGDFALNDHALRNNGLNRVGNLLVPNDNYRNFEDFFVPLLRRLHEQQRDSRWTTKTTPSQIIAEIGAALESVRPNDCGSSLIYWCYRNDIPVFSPAFTDGSMGDMIYFYNYSRKGLVVDPVPDVRRLRQLGCKSTNVGRITCIVLGAGLPKHHLLRNVQADAVVYVTTGSDADGCESSCNVMADRANGLLSPNCDVVRVHGDATIISPLLLLRSSDGKEKVGVREDGN</sequence>
<dbReference type="GO" id="GO:0005737">
    <property type="term" value="C:cytoplasm"/>
    <property type="evidence" value="ECO:0007669"/>
    <property type="project" value="TreeGrafter"/>
</dbReference>
<dbReference type="EC" id="2.5.1.46" evidence="3"/>
<proteinExistence type="inferred from homology"/>
<dbReference type="RefSeq" id="XP_067082213.1">
    <property type="nucleotide sequence ID" value="XM_067226112.1"/>
</dbReference>
<evidence type="ECO:0000313" key="4">
    <source>
        <dbReference type="Proteomes" id="UP000195570"/>
    </source>
</evidence>
<dbReference type="GeneID" id="92377096"/>
<name>A0A1G4IGP2_TRYEQ</name>
<dbReference type="AlphaFoldDB" id="A0A1G4IGP2"/>
<dbReference type="SMR" id="A0A1G4IGP2"/>
<dbReference type="PANTHER" id="PTHR11703">
    <property type="entry name" value="DEOXYHYPUSINE SYNTHASE"/>
    <property type="match status" value="1"/>
</dbReference>
<comment type="similarity">
    <text evidence="1">Belongs to the deoxyhypusine synthase family.</text>
</comment>
<reference evidence="3" key="1">
    <citation type="submission" date="2016-09" db="EMBL/GenBank/DDBJ databases">
        <authorList>
            <person name="Hebert L."/>
            <person name="Moumen B."/>
        </authorList>
    </citation>
    <scope>NUCLEOTIDE SEQUENCE [LARGE SCALE GENOMIC DNA]</scope>
    <source>
        <strain evidence="3">OVI</strain>
    </source>
</reference>
<dbReference type="InterPro" id="IPR029035">
    <property type="entry name" value="DHS-like_NAD/FAD-binding_dom"/>
</dbReference>
<evidence type="ECO:0000313" key="3">
    <source>
        <dbReference type="EMBL" id="SCU71575.1"/>
    </source>
</evidence>
<dbReference type="Gene3D" id="3.40.910.10">
    <property type="entry name" value="Deoxyhypusine synthase"/>
    <property type="match status" value="1"/>
</dbReference>
<dbReference type="VEuPathDB" id="TriTrypDB:TEOVI_000315600"/>
<dbReference type="Pfam" id="PF01916">
    <property type="entry name" value="DS"/>
    <property type="match status" value="1"/>
</dbReference>
<keyword evidence="3" id="KW-0808">Transferase</keyword>
<dbReference type="InterPro" id="IPR036982">
    <property type="entry name" value="Deoxyhypusine_synthase_sf"/>
</dbReference>
<dbReference type="FunFam" id="3.40.910.10:FF:000011">
    <property type="entry name" value="Deoxyhypusine synthase regulatory subunit"/>
    <property type="match status" value="1"/>
</dbReference>
<dbReference type="GO" id="GO:0034038">
    <property type="term" value="F:deoxyhypusine synthase activity"/>
    <property type="evidence" value="ECO:0007669"/>
    <property type="project" value="UniProtKB-EC"/>
</dbReference>
<comment type="caution">
    <text evidence="3">The sequence shown here is derived from an EMBL/GenBank/DDBJ whole genome shotgun (WGS) entry which is preliminary data.</text>
</comment>
<dbReference type="EMBL" id="CZPT02001668">
    <property type="protein sequence ID" value="SCU71575.1"/>
    <property type="molecule type" value="Genomic_DNA"/>
</dbReference>
<protein>
    <submittedName>
        <fullName evidence="3">Deoxyhypusine synthase, putative</fullName>
        <ecNumber evidence="3">2.5.1.46</ecNumber>
    </submittedName>
</protein>
<keyword evidence="4" id="KW-1185">Reference proteome</keyword>
<dbReference type="SUPFAM" id="SSF52467">
    <property type="entry name" value="DHS-like NAD/FAD-binding domain"/>
    <property type="match status" value="1"/>
</dbReference>
<dbReference type="InterPro" id="IPR002773">
    <property type="entry name" value="Deoxyhypusine_synthase"/>
</dbReference>
<evidence type="ECO:0000256" key="2">
    <source>
        <dbReference type="ARBA" id="ARBA00023027"/>
    </source>
</evidence>
<evidence type="ECO:0000256" key="1">
    <source>
        <dbReference type="ARBA" id="ARBA00009892"/>
    </source>
</evidence>
<dbReference type="PANTHER" id="PTHR11703:SF0">
    <property type="entry name" value="DEOXYHYPUSINE SYNTHASE"/>
    <property type="match status" value="1"/>
</dbReference>
<dbReference type="Proteomes" id="UP000195570">
    <property type="component" value="Unassembled WGS sequence"/>
</dbReference>
<organism evidence="3 4">
    <name type="scientific">Trypanosoma equiperdum</name>
    <dbReference type="NCBI Taxonomy" id="5694"/>
    <lineage>
        <taxon>Eukaryota</taxon>
        <taxon>Discoba</taxon>
        <taxon>Euglenozoa</taxon>
        <taxon>Kinetoplastea</taxon>
        <taxon>Metakinetoplastina</taxon>
        <taxon>Trypanosomatida</taxon>
        <taxon>Trypanosomatidae</taxon>
        <taxon>Trypanosoma</taxon>
    </lineage>
</organism>
<keyword evidence="2" id="KW-0520">NAD</keyword>
<gene>
    <name evidence="3" type="ORF">TEOVI_000315600</name>
</gene>
<accession>A0A1G4IGP2</accession>